<dbReference type="InterPro" id="IPR001647">
    <property type="entry name" value="HTH_TetR"/>
</dbReference>
<organism evidence="4 5">
    <name type="scientific">Sphingomonas bisphenolicum</name>
    <dbReference type="NCBI Taxonomy" id="296544"/>
    <lineage>
        <taxon>Bacteria</taxon>
        <taxon>Pseudomonadati</taxon>
        <taxon>Pseudomonadota</taxon>
        <taxon>Alphaproteobacteria</taxon>
        <taxon>Sphingomonadales</taxon>
        <taxon>Sphingomonadaceae</taxon>
        <taxon>Sphingomonas</taxon>
    </lineage>
</organism>
<evidence type="ECO:0000313" key="4">
    <source>
        <dbReference type="EMBL" id="BBF72253.1"/>
    </source>
</evidence>
<dbReference type="Proteomes" id="UP001059971">
    <property type="component" value="Chromosome 2"/>
</dbReference>
<evidence type="ECO:0000256" key="1">
    <source>
        <dbReference type="ARBA" id="ARBA00023125"/>
    </source>
</evidence>
<dbReference type="PRINTS" id="PR00455">
    <property type="entry name" value="HTHTETR"/>
</dbReference>
<evidence type="ECO:0000313" key="5">
    <source>
        <dbReference type="Proteomes" id="UP001059971"/>
    </source>
</evidence>
<dbReference type="PROSITE" id="PS50977">
    <property type="entry name" value="HTH_TETR_2"/>
    <property type="match status" value="1"/>
</dbReference>
<evidence type="ECO:0000256" key="2">
    <source>
        <dbReference type="PROSITE-ProRule" id="PRU00335"/>
    </source>
</evidence>
<dbReference type="PANTHER" id="PTHR30055">
    <property type="entry name" value="HTH-TYPE TRANSCRIPTIONAL REGULATOR RUTR"/>
    <property type="match status" value="1"/>
</dbReference>
<dbReference type="InterPro" id="IPR009057">
    <property type="entry name" value="Homeodomain-like_sf"/>
</dbReference>
<feature type="DNA-binding region" description="H-T-H motif" evidence="2">
    <location>
        <begin position="53"/>
        <end position="72"/>
    </location>
</feature>
<protein>
    <recommendedName>
        <fullName evidence="3">HTH tetR-type domain-containing protein</fullName>
    </recommendedName>
</protein>
<dbReference type="InterPro" id="IPR036271">
    <property type="entry name" value="Tet_transcr_reg_TetR-rel_C_sf"/>
</dbReference>
<gene>
    <name evidence="4" type="ORF">SBA_ch2_7860</name>
</gene>
<sequence>MASDPVRRLKDVSTAAPSRVPLDIVETASPQKRLRILHRATEIFLERGFAGTNLDEIAFAAGVGKAAIYQLFGDKTELFAQCLLEAVGTSSVLLRNTLRTDLPIKQVLSDFAEQHILRMFRPVCGSQPYYQFARVLLSAAITHPELSRRCLEVFRQEEGLPLRQYFAEMLRTGALVNAEPEFLAEHFFQTIFFTNHVILEPVHAEEYRDIRAHAERTVHLFLYGCSPLAPSAVE</sequence>
<dbReference type="RefSeq" id="WP_261937092.1">
    <property type="nucleotide sequence ID" value="NZ_AP018818.1"/>
</dbReference>
<dbReference type="PANTHER" id="PTHR30055:SF146">
    <property type="entry name" value="HTH-TYPE TRANSCRIPTIONAL DUAL REGULATOR CECR"/>
    <property type="match status" value="1"/>
</dbReference>
<evidence type="ECO:0000259" key="3">
    <source>
        <dbReference type="PROSITE" id="PS50977"/>
    </source>
</evidence>
<dbReference type="SUPFAM" id="SSF46689">
    <property type="entry name" value="Homeodomain-like"/>
    <property type="match status" value="1"/>
</dbReference>
<feature type="domain" description="HTH tetR-type" evidence="3">
    <location>
        <begin position="30"/>
        <end position="90"/>
    </location>
</feature>
<name>A0ABN5WQ90_9SPHN</name>
<dbReference type="Pfam" id="PF00440">
    <property type="entry name" value="TetR_N"/>
    <property type="match status" value="1"/>
</dbReference>
<reference evidence="4" key="1">
    <citation type="submission" date="2018-07" db="EMBL/GenBank/DDBJ databases">
        <title>Complete genome sequence of Sphingomonas bisphenolicum strain AO1, a bisphenol A degradative bacterium isolated from Japanese farm field.</title>
        <authorList>
            <person name="Murakami M."/>
            <person name="Koh M."/>
            <person name="Koba S."/>
            <person name="Matsumura Y."/>
        </authorList>
    </citation>
    <scope>NUCLEOTIDE SEQUENCE</scope>
    <source>
        <strain evidence="4">AO1</strain>
    </source>
</reference>
<dbReference type="InterPro" id="IPR039536">
    <property type="entry name" value="TetR_C_Proteobacteria"/>
</dbReference>
<dbReference type="Gene3D" id="1.10.357.10">
    <property type="entry name" value="Tetracycline Repressor, domain 2"/>
    <property type="match status" value="1"/>
</dbReference>
<dbReference type="Pfam" id="PF14246">
    <property type="entry name" value="TetR_C_7"/>
    <property type="match status" value="1"/>
</dbReference>
<keyword evidence="5" id="KW-1185">Reference proteome</keyword>
<accession>A0ABN5WQ90</accession>
<keyword evidence="1 2" id="KW-0238">DNA-binding</keyword>
<proteinExistence type="predicted"/>
<dbReference type="InterPro" id="IPR050109">
    <property type="entry name" value="HTH-type_TetR-like_transc_reg"/>
</dbReference>
<dbReference type="EMBL" id="AP018818">
    <property type="protein sequence ID" value="BBF72253.1"/>
    <property type="molecule type" value="Genomic_DNA"/>
</dbReference>
<dbReference type="SUPFAM" id="SSF48498">
    <property type="entry name" value="Tetracyclin repressor-like, C-terminal domain"/>
    <property type="match status" value="1"/>
</dbReference>